<dbReference type="Proteomes" id="UP000615446">
    <property type="component" value="Unassembled WGS sequence"/>
</dbReference>
<comment type="caution">
    <text evidence="2">The sequence shown here is derived from an EMBL/GenBank/DDBJ whole genome shotgun (WGS) entry which is preliminary data.</text>
</comment>
<dbReference type="InterPro" id="IPR038966">
    <property type="entry name" value="TMA17"/>
</dbReference>
<dbReference type="Proteomes" id="UP000247702">
    <property type="component" value="Unassembled WGS sequence"/>
</dbReference>
<evidence type="ECO:0000313" key="3">
    <source>
        <dbReference type="EMBL" id="GES80548.1"/>
    </source>
</evidence>
<dbReference type="PANTHER" id="PTHR40422">
    <property type="entry name" value="TRANSLATION MACHINERY-ASSOCIATED PROTEIN 17"/>
    <property type="match status" value="1"/>
</dbReference>
<accession>A0A2Z6QVB4</accession>
<reference evidence="2 4" key="1">
    <citation type="submission" date="2017-11" db="EMBL/GenBank/DDBJ databases">
        <title>The genome of Rhizophagus clarus HR1 reveals common genetic basis of auxotrophy among arbuscular mycorrhizal fungi.</title>
        <authorList>
            <person name="Kobayashi Y."/>
        </authorList>
    </citation>
    <scope>NUCLEOTIDE SEQUENCE [LARGE SCALE GENOMIC DNA]</scope>
    <source>
        <strain evidence="2 4">HR1</strain>
    </source>
</reference>
<evidence type="ECO:0000313" key="2">
    <source>
        <dbReference type="EMBL" id="GBB88651.1"/>
    </source>
</evidence>
<keyword evidence="4" id="KW-1185">Reference proteome</keyword>
<name>A0A2Z6QVB4_9GLOM</name>
<dbReference type="EMBL" id="BLAL01000050">
    <property type="protein sequence ID" value="GES80548.1"/>
    <property type="molecule type" value="Genomic_DNA"/>
</dbReference>
<protein>
    <submittedName>
        <fullName evidence="2">Uncharacterized protein</fullName>
    </submittedName>
</protein>
<proteinExistence type="predicted"/>
<feature type="compositionally biased region" description="Acidic residues" evidence="1">
    <location>
        <begin position="131"/>
        <end position="144"/>
    </location>
</feature>
<organism evidence="2 4">
    <name type="scientific">Rhizophagus clarus</name>
    <dbReference type="NCBI Taxonomy" id="94130"/>
    <lineage>
        <taxon>Eukaryota</taxon>
        <taxon>Fungi</taxon>
        <taxon>Fungi incertae sedis</taxon>
        <taxon>Mucoromycota</taxon>
        <taxon>Glomeromycotina</taxon>
        <taxon>Glomeromycetes</taxon>
        <taxon>Glomerales</taxon>
        <taxon>Glomeraceae</taxon>
        <taxon>Rhizophagus</taxon>
    </lineage>
</organism>
<dbReference type="GO" id="GO:0030674">
    <property type="term" value="F:protein-macromolecule adaptor activity"/>
    <property type="evidence" value="ECO:0007669"/>
    <property type="project" value="TreeGrafter"/>
</dbReference>
<feature type="compositionally biased region" description="Polar residues" evidence="1">
    <location>
        <begin position="100"/>
        <end position="123"/>
    </location>
</feature>
<reference evidence="3" key="2">
    <citation type="submission" date="2019-10" db="EMBL/GenBank/DDBJ databases">
        <title>Conservation and host-specific expression of non-tandemly repeated heterogenous ribosome RNA gene in arbuscular mycorrhizal fungi.</title>
        <authorList>
            <person name="Maeda T."/>
            <person name="Kobayashi Y."/>
            <person name="Nakagawa T."/>
            <person name="Ezawa T."/>
            <person name="Yamaguchi K."/>
            <person name="Bino T."/>
            <person name="Nishimoto Y."/>
            <person name="Shigenobu S."/>
            <person name="Kawaguchi M."/>
        </authorList>
    </citation>
    <scope>NUCLEOTIDE SEQUENCE</scope>
    <source>
        <strain evidence="3">HR1</strain>
    </source>
</reference>
<gene>
    <name evidence="3" type="ORF">RCL2_000782200</name>
    <name evidence="2" type="ORF">RclHR1_15200008</name>
</gene>
<dbReference type="AlphaFoldDB" id="A0A2Z6QVB4"/>
<dbReference type="GO" id="GO:0070682">
    <property type="term" value="P:proteasome regulatory particle assembly"/>
    <property type="evidence" value="ECO:0007669"/>
    <property type="project" value="InterPro"/>
</dbReference>
<dbReference type="OrthoDB" id="548474at2759"/>
<feature type="region of interest" description="Disordered" evidence="1">
    <location>
        <begin position="100"/>
        <end position="144"/>
    </location>
</feature>
<dbReference type="EMBL" id="BEXD01000581">
    <property type="protein sequence ID" value="GBB88651.1"/>
    <property type="molecule type" value="Genomic_DNA"/>
</dbReference>
<sequence>MTSLPPLEPTVSQLNALSVESLVYEKQRLENSLFHLIRSNEDMKEFDENDKDFQLAIKENEDLIERHREKIKIIQDLLKERQQHGNNCIAIGHVEAVQDANTRENSNVDTPINVQNTRENNNVDAPPINVQDEEVEEPEDGIYL</sequence>
<evidence type="ECO:0000256" key="1">
    <source>
        <dbReference type="SAM" id="MobiDB-lite"/>
    </source>
</evidence>
<dbReference type="PANTHER" id="PTHR40422:SF1">
    <property type="entry name" value="TRANSLATION MACHINERY-ASSOCIATED PROTEIN 17"/>
    <property type="match status" value="1"/>
</dbReference>
<evidence type="ECO:0000313" key="4">
    <source>
        <dbReference type="Proteomes" id="UP000247702"/>
    </source>
</evidence>